<gene>
    <name evidence="6" type="ORF">LNO68_03535</name>
</gene>
<dbReference type="InterPro" id="IPR002052">
    <property type="entry name" value="DNA_methylase_N6_adenine_CS"/>
</dbReference>
<keyword evidence="7" id="KW-1185">Reference proteome</keyword>
<name>A0ABT5GB76_9MOLU</name>
<dbReference type="EMBL" id="JAJHZM010000014">
    <property type="protein sequence ID" value="MDC4182239.1"/>
    <property type="molecule type" value="Genomic_DNA"/>
</dbReference>
<evidence type="ECO:0000313" key="6">
    <source>
        <dbReference type="EMBL" id="MDC4182239.1"/>
    </source>
</evidence>
<dbReference type="Proteomes" id="UP001220940">
    <property type="component" value="Unassembled WGS sequence"/>
</dbReference>
<evidence type="ECO:0000313" key="7">
    <source>
        <dbReference type="Proteomes" id="UP001220940"/>
    </source>
</evidence>
<dbReference type="RefSeq" id="WP_272416869.1">
    <property type="nucleotide sequence ID" value="NZ_JAJHZM010000014.1"/>
</dbReference>
<dbReference type="Gene3D" id="3.40.50.150">
    <property type="entry name" value="Vaccinia Virus protein VP39"/>
    <property type="match status" value="1"/>
</dbReference>
<feature type="domain" description="DNA methylase N-4/N-6" evidence="5">
    <location>
        <begin position="30"/>
        <end position="384"/>
    </location>
</feature>
<evidence type="ECO:0000256" key="4">
    <source>
        <dbReference type="ARBA" id="ARBA00022691"/>
    </source>
</evidence>
<dbReference type="PROSITE" id="PS00092">
    <property type="entry name" value="N6_MTASE"/>
    <property type="match status" value="1"/>
</dbReference>
<evidence type="ECO:0000256" key="1">
    <source>
        <dbReference type="ARBA" id="ARBA00006594"/>
    </source>
</evidence>
<comment type="similarity">
    <text evidence="1">Belongs to the N(4)/N(6)-methyltransferase family.</text>
</comment>
<dbReference type="InterPro" id="IPR029063">
    <property type="entry name" value="SAM-dependent_MTases_sf"/>
</dbReference>
<keyword evidence="4" id="KW-0949">S-adenosyl-L-methionine</keyword>
<proteinExistence type="inferred from homology"/>
<dbReference type="Pfam" id="PF01555">
    <property type="entry name" value="N6_N4_Mtase"/>
    <property type="match status" value="1"/>
</dbReference>
<reference evidence="6" key="1">
    <citation type="submission" date="2021-11" db="EMBL/GenBank/DDBJ databases">
        <title>Description of Mycoplasma bradburyaesp. nov.from sea birds: a tribute to a great mycoplasmologist.</title>
        <authorList>
            <person name="Ramirez A.S."/>
            <person name="Poveda C."/>
            <person name="Suarez-Perez A."/>
            <person name="Rosales R.S."/>
            <person name="Dijkman R."/>
            <person name="Feberwee A."/>
            <person name="Spergser J."/>
            <person name="Szostak M.P."/>
            <person name="Ressel L."/>
            <person name="Calabuig P."/>
            <person name="Catania S."/>
            <person name="Gobbo F."/>
            <person name="Timofte D."/>
            <person name="Poveda J.B."/>
        </authorList>
    </citation>
    <scope>NUCLEOTIDE SEQUENCE [LARGE SCALE GENOMIC DNA]</scope>
    <source>
        <strain evidence="6">T158</strain>
    </source>
</reference>
<sequence>SDALKSLIFIENQRERERERERESNNYLYDVIYIDPPYNTEHAAKDGNGIADDKENKENKKFIYRDKFSRNGWLNMMQERLVLARKLLKEDGVIFVSIDDNEQAYLKVLMDDIFGEENFVATIIFNKTSQGRTLGTGFKRTHEFIHCYSKSIKNFELNLEKYGNIDKYKLEDEFSKYTITNKLNSINSYLEDNKKRGYTIYWNEKTQDAKVLYEYDFNTLEYSESYNQDLINKGYIPIRPGLRKNNKTVWNWSEETFLSKYKTEIVFKKDSEGKVFPFIKNRIKDKTNPFTIQVFDSRKTGIGILTDVLDHNEFEFAKPMDLIKWIVDRHPNKNARVLDFFAGSGTTAHAVMQLNREDDGNRTFTLVTNNENDIGYEITYERIYRISQGKGTNGNTFKWLSENKPYNIGFSLYDVKQMDLSISNKNNIKEFESNVVKMLMDFEIEKPEEIELIKLRALKTISSK</sequence>
<keyword evidence="2" id="KW-0489">Methyltransferase</keyword>
<keyword evidence="3" id="KW-0808">Transferase</keyword>
<protein>
    <submittedName>
        <fullName evidence="6">Site-specific DNA-methyltransferase</fullName>
    </submittedName>
</protein>
<dbReference type="SUPFAM" id="SSF53335">
    <property type="entry name" value="S-adenosyl-L-methionine-dependent methyltransferases"/>
    <property type="match status" value="1"/>
</dbReference>
<feature type="non-terminal residue" evidence="6">
    <location>
        <position position="1"/>
    </location>
</feature>
<organism evidence="6 7">
    <name type="scientific">Mycoplasma bradburyae</name>
    <dbReference type="NCBI Taxonomy" id="2963128"/>
    <lineage>
        <taxon>Bacteria</taxon>
        <taxon>Bacillati</taxon>
        <taxon>Mycoplasmatota</taxon>
        <taxon>Mollicutes</taxon>
        <taxon>Mycoplasmataceae</taxon>
        <taxon>Mycoplasma</taxon>
    </lineage>
</organism>
<dbReference type="InterPro" id="IPR002295">
    <property type="entry name" value="N4/N6-MTase_EcoPI_Mod-like"/>
</dbReference>
<evidence type="ECO:0000256" key="3">
    <source>
        <dbReference type="ARBA" id="ARBA00022679"/>
    </source>
</evidence>
<comment type="caution">
    <text evidence="6">The sequence shown here is derived from an EMBL/GenBank/DDBJ whole genome shotgun (WGS) entry which is preliminary data.</text>
</comment>
<evidence type="ECO:0000256" key="2">
    <source>
        <dbReference type="ARBA" id="ARBA00022603"/>
    </source>
</evidence>
<dbReference type="PRINTS" id="PR00506">
    <property type="entry name" value="D21N6MTFRASE"/>
</dbReference>
<evidence type="ECO:0000259" key="5">
    <source>
        <dbReference type="Pfam" id="PF01555"/>
    </source>
</evidence>
<dbReference type="InterPro" id="IPR002941">
    <property type="entry name" value="DNA_methylase_N4/N6"/>
</dbReference>
<dbReference type="PIRSF" id="PIRSF015855">
    <property type="entry name" value="TypeIII_Mtase_mKpnI"/>
    <property type="match status" value="1"/>
</dbReference>
<accession>A0ABT5GB76</accession>